<dbReference type="RefSeq" id="WP_316509899.1">
    <property type="nucleotide sequence ID" value="NZ_OY726395.1"/>
</dbReference>
<gene>
    <name evidence="9" type="ORF">MU0050_002480</name>
</gene>
<evidence type="ECO:0000256" key="4">
    <source>
        <dbReference type="ARBA" id="ARBA00022833"/>
    </source>
</evidence>
<feature type="domain" description="Alcohol dehydrogenase-like N-terminal" evidence="8">
    <location>
        <begin position="26"/>
        <end position="120"/>
    </location>
</feature>
<evidence type="ECO:0000256" key="3">
    <source>
        <dbReference type="ARBA" id="ARBA00022723"/>
    </source>
</evidence>
<dbReference type="SUPFAM" id="SSF50129">
    <property type="entry name" value="GroES-like"/>
    <property type="match status" value="1"/>
</dbReference>
<dbReference type="Pfam" id="PF00107">
    <property type="entry name" value="ADH_zinc_N"/>
    <property type="match status" value="1"/>
</dbReference>
<evidence type="ECO:0000256" key="2">
    <source>
        <dbReference type="ARBA" id="ARBA00008072"/>
    </source>
</evidence>
<keyword evidence="5" id="KW-0560">Oxidoreductase</keyword>
<evidence type="ECO:0000259" key="7">
    <source>
        <dbReference type="Pfam" id="PF00107"/>
    </source>
</evidence>
<name>A0ABN9P2R5_9MYCO</name>
<dbReference type="Gene3D" id="3.90.180.10">
    <property type="entry name" value="Medium-chain alcohol dehydrogenases, catalytic domain"/>
    <property type="match status" value="1"/>
</dbReference>
<dbReference type="SUPFAM" id="SSF51735">
    <property type="entry name" value="NAD(P)-binding Rossmann-fold domains"/>
    <property type="match status" value="1"/>
</dbReference>
<evidence type="ECO:0000259" key="8">
    <source>
        <dbReference type="Pfam" id="PF08240"/>
    </source>
</evidence>
<sequence>MKITAAVLRGEQSPFTLEELELADPGPRQILVRIVGVGHCHTDVLPRAAMGFGTPPIVVGHEGAGVVEAVGSAVDAVSVGDHVVLSFDSCGRCRNCREARPSYCDTFVERNLGGPGVDGGAPLTDADGKPVAAWWFGQSSFATHAVVDVDNAVVVDKSLPLELLGPLGCGIQTGAGAILEALRVPPAASLVVTGTGAVGLSAIMAAKVAGAGPIIAVDLNEKRLELARELGATHTIVAGAGDLTEQIAAVAPAGVDYGLDTTGLPAVIAAAVGALTQRGVLGMVGVPQGDLVLEPMALPVGRTLVGIMEGDASPQTFIPTLIALWQAGRFPFDRLVETFALSEINTVEQRALAGEIIKPVLLPGN</sequence>
<keyword evidence="3 6" id="KW-0479">Metal-binding</keyword>
<protein>
    <submittedName>
        <fullName evidence="9">NAD(P)-dependent alcohol dehydrogenase</fullName>
    </submittedName>
</protein>
<evidence type="ECO:0000256" key="1">
    <source>
        <dbReference type="ARBA" id="ARBA00001947"/>
    </source>
</evidence>
<dbReference type="CDD" id="cd08278">
    <property type="entry name" value="benzyl_alcohol_DH"/>
    <property type="match status" value="1"/>
</dbReference>
<evidence type="ECO:0000313" key="10">
    <source>
        <dbReference type="Proteomes" id="UP001190466"/>
    </source>
</evidence>
<dbReference type="Proteomes" id="UP001190466">
    <property type="component" value="Chromosome"/>
</dbReference>
<organism evidence="9 10">
    <name type="scientific">[Mycobacterium] wendilense</name>
    <dbReference type="NCBI Taxonomy" id="3064284"/>
    <lineage>
        <taxon>Bacteria</taxon>
        <taxon>Bacillati</taxon>
        <taxon>Actinomycetota</taxon>
        <taxon>Actinomycetes</taxon>
        <taxon>Mycobacteriales</taxon>
        <taxon>Mycobacteriaceae</taxon>
        <taxon>Mycolicibacter</taxon>
    </lineage>
</organism>
<feature type="domain" description="Alcohol dehydrogenase-like C-terminal" evidence="7">
    <location>
        <begin position="197"/>
        <end position="318"/>
    </location>
</feature>
<keyword evidence="10" id="KW-1185">Reference proteome</keyword>
<dbReference type="PROSITE" id="PS00059">
    <property type="entry name" value="ADH_ZINC"/>
    <property type="match status" value="1"/>
</dbReference>
<dbReference type="InterPro" id="IPR013154">
    <property type="entry name" value="ADH-like_N"/>
</dbReference>
<evidence type="ECO:0000256" key="5">
    <source>
        <dbReference type="ARBA" id="ARBA00023002"/>
    </source>
</evidence>
<dbReference type="PANTHER" id="PTHR43350:SF21">
    <property type="entry name" value="S-NITROSOMYCOTHIOL REDUCTASE MSCR"/>
    <property type="match status" value="1"/>
</dbReference>
<comment type="similarity">
    <text evidence="2 6">Belongs to the zinc-containing alcohol dehydrogenase family.</text>
</comment>
<proteinExistence type="inferred from homology"/>
<comment type="cofactor">
    <cofactor evidence="1 6">
        <name>Zn(2+)</name>
        <dbReference type="ChEBI" id="CHEBI:29105"/>
    </cofactor>
</comment>
<dbReference type="InterPro" id="IPR013149">
    <property type="entry name" value="ADH-like_C"/>
</dbReference>
<keyword evidence="4 6" id="KW-0862">Zinc</keyword>
<accession>A0ABN9P2R5</accession>
<dbReference type="Pfam" id="PF08240">
    <property type="entry name" value="ADH_N"/>
    <property type="match status" value="1"/>
</dbReference>
<dbReference type="Gene3D" id="3.40.50.720">
    <property type="entry name" value="NAD(P)-binding Rossmann-like Domain"/>
    <property type="match status" value="1"/>
</dbReference>
<dbReference type="InterPro" id="IPR002328">
    <property type="entry name" value="ADH_Zn_CS"/>
</dbReference>
<evidence type="ECO:0000313" key="9">
    <source>
        <dbReference type="EMBL" id="CAJ1583189.1"/>
    </source>
</evidence>
<dbReference type="PANTHER" id="PTHR43350">
    <property type="entry name" value="NAD-DEPENDENT ALCOHOL DEHYDROGENASE"/>
    <property type="match status" value="1"/>
</dbReference>
<dbReference type="InterPro" id="IPR011032">
    <property type="entry name" value="GroES-like_sf"/>
</dbReference>
<reference evidence="9 10" key="1">
    <citation type="submission" date="2023-08" db="EMBL/GenBank/DDBJ databases">
        <authorList>
            <person name="Folkvardsen B D."/>
            <person name="Norman A."/>
        </authorList>
    </citation>
    <scope>NUCLEOTIDE SEQUENCE [LARGE SCALE GENOMIC DNA]</scope>
    <source>
        <strain evidence="9 10">Mu0050</strain>
    </source>
</reference>
<dbReference type="InterPro" id="IPR036291">
    <property type="entry name" value="NAD(P)-bd_dom_sf"/>
</dbReference>
<evidence type="ECO:0000256" key="6">
    <source>
        <dbReference type="RuleBase" id="RU361277"/>
    </source>
</evidence>
<dbReference type="EMBL" id="OY726395">
    <property type="protein sequence ID" value="CAJ1583189.1"/>
    <property type="molecule type" value="Genomic_DNA"/>
</dbReference>